<evidence type="ECO:0000313" key="2">
    <source>
        <dbReference type="Proteomes" id="UP000075920"/>
    </source>
</evidence>
<reference evidence="2" key="1">
    <citation type="submission" date="2013-03" db="EMBL/GenBank/DDBJ databases">
        <title>The Genome Sequence of Anopheles minimus MINIMUS1.</title>
        <authorList>
            <consortium name="The Broad Institute Genomics Platform"/>
            <person name="Neafsey D.E."/>
            <person name="Walton C."/>
            <person name="Walker B."/>
            <person name="Young S.K."/>
            <person name="Zeng Q."/>
            <person name="Gargeya S."/>
            <person name="Fitzgerald M."/>
            <person name="Haas B."/>
            <person name="Abouelleil A."/>
            <person name="Allen A.W."/>
            <person name="Alvarado L."/>
            <person name="Arachchi H.M."/>
            <person name="Berlin A.M."/>
            <person name="Chapman S.B."/>
            <person name="Gainer-Dewar J."/>
            <person name="Goldberg J."/>
            <person name="Griggs A."/>
            <person name="Gujja S."/>
            <person name="Hansen M."/>
            <person name="Howarth C."/>
            <person name="Imamovic A."/>
            <person name="Ireland A."/>
            <person name="Larimer J."/>
            <person name="McCowan C."/>
            <person name="Murphy C."/>
            <person name="Pearson M."/>
            <person name="Poon T.W."/>
            <person name="Priest M."/>
            <person name="Roberts A."/>
            <person name="Saif S."/>
            <person name="Shea T."/>
            <person name="Sisk P."/>
            <person name="Sykes S."/>
            <person name="Wortman J."/>
            <person name="Nusbaum C."/>
            <person name="Birren B."/>
        </authorList>
    </citation>
    <scope>NUCLEOTIDE SEQUENCE [LARGE SCALE GENOMIC DNA]</scope>
    <source>
        <strain evidence="2">MINIMUS1</strain>
    </source>
</reference>
<evidence type="ECO:0000313" key="1">
    <source>
        <dbReference type="EnsemblMetazoa" id="AMIN014568-PA"/>
    </source>
</evidence>
<name>A0A182WPG7_9DIPT</name>
<protein>
    <submittedName>
        <fullName evidence="1">Uncharacterized protein</fullName>
    </submittedName>
</protein>
<reference evidence="1" key="2">
    <citation type="submission" date="2020-05" db="UniProtKB">
        <authorList>
            <consortium name="EnsemblMetazoa"/>
        </authorList>
    </citation>
    <scope>IDENTIFICATION</scope>
    <source>
        <strain evidence="1">MINIMUS1</strain>
    </source>
</reference>
<proteinExistence type="predicted"/>
<dbReference type="EnsemblMetazoa" id="AMIN014568-RA">
    <property type="protein sequence ID" value="AMIN014568-PA"/>
    <property type="gene ID" value="AMIN014568"/>
</dbReference>
<dbReference type="Proteomes" id="UP000075920">
    <property type="component" value="Unassembled WGS sequence"/>
</dbReference>
<dbReference type="AlphaFoldDB" id="A0A182WPG7"/>
<organism evidence="1 2">
    <name type="scientific">Anopheles minimus</name>
    <dbReference type="NCBI Taxonomy" id="112268"/>
    <lineage>
        <taxon>Eukaryota</taxon>
        <taxon>Metazoa</taxon>
        <taxon>Ecdysozoa</taxon>
        <taxon>Arthropoda</taxon>
        <taxon>Hexapoda</taxon>
        <taxon>Insecta</taxon>
        <taxon>Pterygota</taxon>
        <taxon>Neoptera</taxon>
        <taxon>Endopterygota</taxon>
        <taxon>Diptera</taxon>
        <taxon>Nematocera</taxon>
        <taxon>Culicoidea</taxon>
        <taxon>Culicidae</taxon>
        <taxon>Anophelinae</taxon>
        <taxon>Anopheles</taxon>
    </lineage>
</organism>
<dbReference type="VEuPathDB" id="VectorBase:AMIN014568"/>
<accession>A0A182WPG7</accession>
<keyword evidence="2" id="KW-1185">Reference proteome</keyword>
<sequence>MCGPLQCKQNGIKGNCSIMC</sequence>